<keyword evidence="1" id="KW-1133">Transmembrane helix</keyword>
<dbReference type="OrthoDB" id="8613028at2"/>
<protein>
    <recommendedName>
        <fullName evidence="4">ABC transporter permease</fullName>
    </recommendedName>
</protein>
<dbReference type="Pfam" id="PF12679">
    <property type="entry name" value="ABC2_membrane_2"/>
    <property type="match status" value="1"/>
</dbReference>
<dbReference type="AlphaFoldDB" id="A0A0M0LBD0"/>
<sequence length="332" mass="37301">MLKLIQNEWMKLWRKKATWIMLIMLIVIVIGMAGLNKWISSKYGSAEDSTGGVVTIENADGKDAPKLSWQEQEKAVIAENEKMLKEDSLSKDEKEDLIEQKSISEYRLKNDIAPENNMSTESFVLGSSGMLSLVTMFVVVIAAGIVAIEFSEGTIKMLLTRPVKRWKILTSKFATVLLFGIVMAAVTWITSTIIGFILFDTSGEGYLKWNGSEVVEQSIWLRSLYLYLISSVNIFVTATFAFMIGSVFRSNALAIGISMFLWFMGSTIVVFLSKYEIVKYLFFTYTDLTQFVNGYVIVEGTTMTLALAVLSVYVIIFMAISYIVFTKRDVTA</sequence>
<dbReference type="RefSeq" id="WP_053418511.1">
    <property type="nucleotide sequence ID" value="NZ_JAYWMB010000009.1"/>
</dbReference>
<evidence type="ECO:0000313" key="3">
    <source>
        <dbReference type="Proteomes" id="UP000036867"/>
    </source>
</evidence>
<dbReference type="PANTHER" id="PTHR37305">
    <property type="entry name" value="INTEGRAL MEMBRANE PROTEIN-RELATED"/>
    <property type="match status" value="1"/>
</dbReference>
<keyword evidence="1" id="KW-0812">Transmembrane</keyword>
<dbReference type="STRING" id="263475.AMD00_18450"/>
<gene>
    <name evidence="2" type="ORF">AMD00_18450</name>
</gene>
<comment type="caution">
    <text evidence="2">The sequence shown here is derived from an EMBL/GenBank/DDBJ whole genome shotgun (WGS) entry which is preliminary data.</text>
</comment>
<keyword evidence="1" id="KW-0472">Membrane</keyword>
<feature type="transmembrane region" description="Helical" evidence="1">
    <location>
        <begin position="252"/>
        <end position="272"/>
    </location>
</feature>
<feature type="transmembrane region" description="Helical" evidence="1">
    <location>
        <begin position="219"/>
        <end position="245"/>
    </location>
</feature>
<dbReference type="PANTHER" id="PTHR37305:SF1">
    <property type="entry name" value="MEMBRANE PROTEIN"/>
    <property type="match status" value="1"/>
</dbReference>
<dbReference type="EMBL" id="LILB01000007">
    <property type="protein sequence ID" value="KOO48376.1"/>
    <property type="molecule type" value="Genomic_DNA"/>
</dbReference>
<dbReference type="PATRIC" id="fig|263475.3.peg.2531"/>
<reference evidence="3" key="1">
    <citation type="submission" date="2015-08" db="EMBL/GenBank/DDBJ databases">
        <title>Fjat-10028 dsm 16317.</title>
        <authorList>
            <person name="Liu B."/>
            <person name="Wang J."/>
            <person name="Zhu Y."/>
            <person name="Liu G."/>
            <person name="Chen Q."/>
            <person name="Chen Z."/>
            <person name="Lan J."/>
            <person name="Che J."/>
            <person name="Ge C."/>
            <person name="Shi H."/>
            <person name="Pan Z."/>
            <person name="Liu X."/>
        </authorList>
    </citation>
    <scope>NUCLEOTIDE SEQUENCE [LARGE SCALE GENOMIC DNA]</scope>
    <source>
        <strain evidence="3">DSM 16317</strain>
    </source>
</reference>
<feature type="transmembrane region" description="Helical" evidence="1">
    <location>
        <begin position="169"/>
        <end position="199"/>
    </location>
</feature>
<dbReference type="GO" id="GO:0140359">
    <property type="term" value="F:ABC-type transporter activity"/>
    <property type="evidence" value="ECO:0007669"/>
    <property type="project" value="InterPro"/>
</dbReference>
<keyword evidence="3" id="KW-1185">Reference proteome</keyword>
<feature type="transmembrane region" description="Helical" evidence="1">
    <location>
        <begin position="305"/>
        <end position="325"/>
    </location>
</feature>
<feature type="transmembrane region" description="Helical" evidence="1">
    <location>
        <begin position="20"/>
        <end position="39"/>
    </location>
</feature>
<name>A0A0M0LBD0_9BACL</name>
<dbReference type="GO" id="GO:0005886">
    <property type="term" value="C:plasma membrane"/>
    <property type="evidence" value="ECO:0007669"/>
    <property type="project" value="UniProtKB-SubCell"/>
</dbReference>
<evidence type="ECO:0000256" key="1">
    <source>
        <dbReference type="SAM" id="Phobius"/>
    </source>
</evidence>
<dbReference type="Proteomes" id="UP000036867">
    <property type="component" value="Unassembled WGS sequence"/>
</dbReference>
<proteinExistence type="predicted"/>
<organism evidence="2 3">
    <name type="scientific">Viridibacillus arvi</name>
    <dbReference type="NCBI Taxonomy" id="263475"/>
    <lineage>
        <taxon>Bacteria</taxon>
        <taxon>Bacillati</taxon>
        <taxon>Bacillota</taxon>
        <taxon>Bacilli</taxon>
        <taxon>Bacillales</taxon>
        <taxon>Caryophanaceae</taxon>
        <taxon>Viridibacillus</taxon>
    </lineage>
</organism>
<evidence type="ECO:0008006" key="4">
    <source>
        <dbReference type="Google" id="ProtNLM"/>
    </source>
</evidence>
<evidence type="ECO:0000313" key="2">
    <source>
        <dbReference type="EMBL" id="KOO48376.1"/>
    </source>
</evidence>
<feature type="transmembrane region" description="Helical" evidence="1">
    <location>
        <begin position="123"/>
        <end position="148"/>
    </location>
</feature>
<accession>A0A0M0LBD0</accession>